<evidence type="ECO:0000256" key="2">
    <source>
        <dbReference type="ARBA" id="ARBA00001946"/>
    </source>
</evidence>
<dbReference type="OrthoDB" id="9811744at2"/>
<dbReference type="Pfam" id="PF00809">
    <property type="entry name" value="Pterin_bind"/>
    <property type="match status" value="1"/>
</dbReference>
<dbReference type="GO" id="GO:0046656">
    <property type="term" value="P:folic acid biosynthetic process"/>
    <property type="evidence" value="ECO:0007669"/>
    <property type="project" value="UniProtKB-KW"/>
</dbReference>
<dbReference type="EMBL" id="ACXX02000002">
    <property type="protein sequence ID" value="EGD49008.1"/>
    <property type="molecule type" value="Genomic_DNA"/>
</dbReference>
<keyword evidence="10 13" id="KW-0289">Folate biosynthesis</keyword>
<keyword evidence="9 13" id="KW-0460">Magnesium</keyword>
<comment type="function">
    <text evidence="12 13">Catalyzes the condensation of para-aminobenzoate (pABA) with 6-hydroxymethyl-7,8-dihydropterin diphosphate (DHPt-PP) to form 7,8-dihydropteroate (H2Pte), the immediate precursor of folate derivatives.</text>
</comment>
<dbReference type="InterPro" id="IPR045031">
    <property type="entry name" value="DHP_synth-like"/>
</dbReference>
<evidence type="ECO:0000256" key="10">
    <source>
        <dbReference type="ARBA" id="ARBA00022909"/>
    </source>
</evidence>
<dbReference type="GO" id="GO:0004156">
    <property type="term" value="F:dihydropteroate synthase activity"/>
    <property type="evidence" value="ECO:0007669"/>
    <property type="project" value="UniProtKB-EC"/>
</dbReference>
<dbReference type="SUPFAM" id="SSF51717">
    <property type="entry name" value="Dihydropteroate synthetase-like"/>
    <property type="match status" value="1"/>
</dbReference>
<dbReference type="FunFam" id="3.20.20.20:FF:000006">
    <property type="entry name" value="Dihydropteroate synthase"/>
    <property type="match status" value="1"/>
</dbReference>
<dbReference type="AlphaFoldDB" id="F1T926"/>
<sequence>MTAGCFKIGRSTWEWGKKTYIMGILNITPDSFSDGGSYTNTEMALNKALLMQEEGADIIDVGGETTKPGAIPVSAEIEKQRILPVIEALSKELTLPVSVDTYRADTAELAIKAGADMINDIWGLKYDSLMAPTIAEYGVPVCIMHNRTNGTDYGQDLIGQILRELEESILIAKKAGIKDDKIIIDPGIGFAKTWEQNLEIMGKLEVFRTLGYPVLLGTSRKSFIGKVLDLEVYDRLEGTLATTATGIAKGVDIVRVHDVLQNARAAKITDSMVR</sequence>
<reference evidence="15" key="1">
    <citation type="submission" date="2009-07" db="EMBL/GenBank/DDBJ databases">
        <authorList>
            <consortium name="US DOE Joint Genome Institute (JGI-PGF)"/>
            <person name="Lucas S."/>
            <person name="Copeland A."/>
            <person name="Lapidus A."/>
            <person name="Glavina del Rio T."/>
            <person name="Tice H."/>
            <person name="Bruce D."/>
            <person name="Goodwin L."/>
            <person name="Pitluck S."/>
            <person name="Larimer F."/>
            <person name="Land M.L."/>
            <person name="Mouttaki H."/>
            <person name="He Z."/>
            <person name="Zhou J."/>
            <person name="Hemme C.L."/>
        </authorList>
    </citation>
    <scope>NUCLEOTIDE SEQUENCE [LARGE SCALE GENOMIC DNA]</scope>
    <source>
        <strain evidence="15">DSM 2782</strain>
    </source>
</reference>
<evidence type="ECO:0000256" key="12">
    <source>
        <dbReference type="ARBA" id="ARBA00053449"/>
    </source>
</evidence>
<evidence type="ECO:0000313" key="15">
    <source>
        <dbReference type="EMBL" id="EGD49008.1"/>
    </source>
</evidence>
<evidence type="ECO:0000256" key="8">
    <source>
        <dbReference type="ARBA" id="ARBA00022723"/>
    </source>
</evidence>
<dbReference type="Proteomes" id="UP000003860">
    <property type="component" value="Unassembled WGS sequence"/>
</dbReference>
<evidence type="ECO:0000256" key="1">
    <source>
        <dbReference type="ARBA" id="ARBA00000012"/>
    </source>
</evidence>
<comment type="caution">
    <text evidence="15">The sequence shown here is derived from an EMBL/GenBank/DDBJ whole genome shotgun (WGS) entry which is preliminary data.</text>
</comment>
<dbReference type="InterPro" id="IPR000489">
    <property type="entry name" value="Pterin-binding_dom"/>
</dbReference>
<dbReference type="EC" id="2.5.1.15" evidence="5 13"/>
<dbReference type="RefSeq" id="WP_004617055.1">
    <property type="nucleotide sequence ID" value="NZ_ACXX02000002.1"/>
</dbReference>
<dbReference type="NCBIfam" id="TIGR01496">
    <property type="entry name" value="DHPS"/>
    <property type="match status" value="1"/>
</dbReference>
<dbReference type="eggNOG" id="COG0294">
    <property type="taxonomic scope" value="Bacteria"/>
</dbReference>
<dbReference type="CDD" id="cd00739">
    <property type="entry name" value="DHPS"/>
    <property type="match status" value="1"/>
</dbReference>
<evidence type="ECO:0000259" key="14">
    <source>
        <dbReference type="PROSITE" id="PS50972"/>
    </source>
</evidence>
<evidence type="ECO:0000256" key="3">
    <source>
        <dbReference type="ARBA" id="ARBA00004763"/>
    </source>
</evidence>
<evidence type="ECO:0000256" key="7">
    <source>
        <dbReference type="ARBA" id="ARBA00022679"/>
    </source>
</evidence>
<dbReference type="GO" id="GO:0046654">
    <property type="term" value="P:tetrahydrofolate biosynthetic process"/>
    <property type="evidence" value="ECO:0007669"/>
    <property type="project" value="UniProtKB-UniPathway"/>
</dbReference>
<organism evidence="15 16">
    <name type="scientific">Ruminiclostridium papyrosolvens DSM 2782</name>
    <dbReference type="NCBI Taxonomy" id="588581"/>
    <lineage>
        <taxon>Bacteria</taxon>
        <taxon>Bacillati</taxon>
        <taxon>Bacillota</taxon>
        <taxon>Clostridia</taxon>
        <taxon>Eubacteriales</taxon>
        <taxon>Oscillospiraceae</taxon>
        <taxon>Ruminiclostridium</taxon>
    </lineage>
</organism>
<dbReference type="STRING" id="588581.Cpap_3436"/>
<name>F1T926_9FIRM</name>
<dbReference type="GO" id="GO:0005829">
    <property type="term" value="C:cytosol"/>
    <property type="evidence" value="ECO:0007669"/>
    <property type="project" value="TreeGrafter"/>
</dbReference>
<dbReference type="PROSITE" id="PS00792">
    <property type="entry name" value="DHPS_1"/>
    <property type="match status" value="1"/>
</dbReference>
<dbReference type="PROSITE" id="PS00793">
    <property type="entry name" value="DHPS_2"/>
    <property type="match status" value="1"/>
</dbReference>
<dbReference type="Gene3D" id="3.20.20.20">
    <property type="entry name" value="Dihydropteroate synthase-like"/>
    <property type="match status" value="1"/>
</dbReference>
<dbReference type="InterPro" id="IPR006390">
    <property type="entry name" value="DHP_synth_dom"/>
</dbReference>
<comment type="catalytic activity">
    <reaction evidence="1">
        <text>(7,8-dihydropterin-6-yl)methyl diphosphate + 4-aminobenzoate = 7,8-dihydropteroate + diphosphate</text>
        <dbReference type="Rhea" id="RHEA:19949"/>
        <dbReference type="ChEBI" id="CHEBI:17836"/>
        <dbReference type="ChEBI" id="CHEBI:17839"/>
        <dbReference type="ChEBI" id="CHEBI:33019"/>
        <dbReference type="ChEBI" id="CHEBI:72950"/>
        <dbReference type="EC" id="2.5.1.15"/>
    </reaction>
</comment>
<dbReference type="PANTHER" id="PTHR20941:SF1">
    <property type="entry name" value="FOLIC ACID SYNTHESIS PROTEIN FOL1"/>
    <property type="match status" value="1"/>
</dbReference>
<comment type="cofactor">
    <cofactor evidence="2 13">
        <name>Mg(2+)</name>
        <dbReference type="ChEBI" id="CHEBI:18420"/>
    </cofactor>
</comment>
<gene>
    <name evidence="15" type="ORF">Cpap_3436</name>
</gene>
<evidence type="ECO:0000256" key="4">
    <source>
        <dbReference type="ARBA" id="ARBA00009503"/>
    </source>
</evidence>
<dbReference type="InterPro" id="IPR011005">
    <property type="entry name" value="Dihydropteroate_synth-like_sf"/>
</dbReference>
<evidence type="ECO:0000256" key="6">
    <source>
        <dbReference type="ARBA" id="ARBA00016919"/>
    </source>
</evidence>
<accession>F1T926</accession>
<protein>
    <recommendedName>
        <fullName evidence="6 13">Dihydropteroate synthase</fullName>
        <shortName evidence="13">DHPS</shortName>
        <ecNumber evidence="5 13">2.5.1.15</ecNumber>
    </recommendedName>
    <alternativeName>
        <fullName evidence="11 13">Dihydropteroate pyrophosphorylase</fullName>
    </alternativeName>
</protein>
<comment type="pathway">
    <text evidence="3 13">Cofactor biosynthesis; tetrahydrofolate biosynthesis; 7,8-dihydrofolate from 2-amino-4-hydroxy-6-hydroxymethyl-7,8-dihydropteridine diphosphate and 4-aminobenzoate: step 1/2.</text>
</comment>
<evidence type="ECO:0000313" key="16">
    <source>
        <dbReference type="Proteomes" id="UP000003860"/>
    </source>
</evidence>
<dbReference type="PROSITE" id="PS50972">
    <property type="entry name" value="PTERIN_BINDING"/>
    <property type="match status" value="1"/>
</dbReference>
<reference evidence="15" key="2">
    <citation type="submission" date="2011-01" db="EMBL/GenBank/DDBJ databases">
        <title>The Non-contiguous Finished genome of Clostridium papyrosolvens.</title>
        <authorList>
            <person name="Lucas S."/>
            <person name="Copeland A."/>
            <person name="Lapidus A."/>
            <person name="Cheng J.-F."/>
            <person name="Goodwin L."/>
            <person name="Pitluck S."/>
            <person name="Misra M."/>
            <person name="Chertkov O."/>
            <person name="Detter J.C."/>
            <person name="Han C."/>
            <person name="Tapia R."/>
            <person name="Land M."/>
            <person name="Hauser L."/>
            <person name="Kyrpides N."/>
            <person name="Ivanova N."/>
            <person name="Pagani I."/>
            <person name="Mouttaki H."/>
            <person name="He Z."/>
            <person name="Zhou J."/>
            <person name="Hemme C.L."/>
            <person name="Woyke T."/>
        </authorList>
    </citation>
    <scope>NUCLEOTIDE SEQUENCE [LARGE SCALE GENOMIC DNA]</scope>
    <source>
        <strain evidence="15">DSM 2782</strain>
    </source>
</reference>
<keyword evidence="16" id="KW-1185">Reference proteome</keyword>
<evidence type="ECO:0000256" key="5">
    <source>
        <dbReference type="ARBA" id="ARBA00012458"/>
    </source>
</evidence>
<dbReference type="GO" id="GO:0046872">
    <property type="term" value="F:metal ion binding"/>
    <property type="evidence" value="ECO:0007669"/>
    <property type="project" value="UniProtKB-KW"/>
</dbReference>
<evidence type="ECO:0000256" key="11">
    <source>
        <dbReference type="ARBA" id="ARBA00030193"/>
    </source>
</evidence>
<proteinExistence type="inferred from homology"/>
<feature type="domain" description="Pterin-binding" evidence="14">
    <location>
        <begin position="19"/>
        <end position="267"/>
    </location>
</feature>
<comment type="similarity">
    <text evidence="4 13">Belongs to the DHPS family.</text>
</comment>
<dbReference type="UniPathway" id="UPA00077">
    <property type="reaction ID" value="UER00156"/>
</dbReference>
<keyword evidence="8 13" id="KW-0479">Metal-binding</keyword>
<evidence type="ECO:0000256" key="13">
    <source>
        <dbReference type="RuleBase" id="RU361205"/>
    </source>
</evidence>
<evidence type="ECO:0000256" key="9">
    <source>
        <dbReference type="ARBA" id="ARBA00022842"/>
    </source>
</evidence>
<keyword evidence="7 13" id="KW-0808">Transferase</keyword>
<dbReference type="PANTHER" id="PTHR20941">
    <property type="entry name" value="FOLATE SYNTHESIS PROTEINS"/>
    <property type="match status" value="1"/>
</dbReference>